<reference evidence="5 6" key="1">
    <citation type="submission" date="2024-02" db="EMBL/GenBank/DDBJ databases">
        <authorList>
            <person name="Daric V."/>
            <person name="Darras S."/>
        </authorList>
    </citation>
    <scope>NUCLEOTIDE SEQUENCE [LARGE SCALE GENOMIC DNA]</scope>
</reference>
<dbReference type="Proteomes" id="UP001642483">
    <property type="component" value="Unassembled WGS sequence"/>
</dbReference>
<dbReference type="InterPro" id="IPR045166">
    <property type="entry name" value="Spp2-like"/>
</dbReference>
<evidence type="ECO:0000256" key="3">
    <source>
        <dbReference type="SAM" id="MobiDB-lite"/>
    </source>
</evidence>
<dbReference type="PANTHER" id="PTHR15818:SF2">
    <property type="entry name" value="G-PATCH DOMAIN AND KOW MOTIFS-CONTAINING PROTEIN"/>
    <property type="match status" value="1"/>
</dbReference>
<dbReference type="SMART" id="SM00443">
    <property type="entry name" value="G_patch"/>
    <property type="match status" value="1"/>
</dbReference>
<evidence type="ECO:0000313" key="6">
    <source>
        <dbReference type="Proteomes" id="UP001642483"/>
    </source>
</evidence>
<feature type="compositionally biased region" description="Basic and acidic residues" evidence="3">
    <location>
        <begin position="337"/>
        <end position="361"/>
    </location>
</feature>
<feature type="compositionally biased region" description="Basic and acidic residues" evidence="3">
    <location>
        <begin position="297"/>
        <end position="310"/>
    </location>
</feature>
<evidence type="ECO:0000256" key="2">
    <source>
        <dbReference type="ARBA" id="ARBA00023242"/>
    </source>
</evidence>
<keyword evidence="6" id="KW-1185">Reference proteome</keyword>
<comment type="caution">
    <text evidence="5">The sequence shown here is derived from an EMBL/GenBank/DDBJ whole genome shotgun (WGS) entry which is preliminary data.</text>
</comment>
<evidence type="ECO:0000256" key="1">
    <source>
        <dbReference type="ARBA" id="ARBA00004123"/>
    </source>
</evidence>
<dbReference type="Pfam" id="PF12656">
    <property type="entry name" value="G-patch_2"/>
    <property type="match status" value="1"/>
</dbReference>
<dbReference type="EMBL" id="CAWYQH010000068">
    <property type="protein sequence ID" value="CAK8679635.1"/>
    <property type="molecule type" value="Genomic_DNA"/>
</dbReference>
<accession>A0ABP0FME9</accession>
<feature type="domain" description="G-patch" evidence="4">
    <location>
        <begin position="149"/>
        <end position="195"/>
    </location>
</feature>
<dbReference type="PANTHER" id="PTHR15818">
    <property type="entry name" value="G PATCH AND KOW-CONTAINING"/>
    <property type="match status" value="1"/>
</dbReference>
<evidence type="ECO:0000313" key="5">
    <source>
        <dbReference type="EMBL" id="CAK8679635.1"/>
    </source>
</evidence>
<feature type="region of interest" description="Disordered" evidence="3">
    <location>
        <begin position="297"/>
        <end position="382"/>
    </location>
</feature>
<dbReference type="PROSITE" id="PS50174">
    <property type="entry name" value="G_PATCH"/>
    <property type="match status" value="1"/>
</dbReference>
<feature type="compositionally biased region" description="Basic residues" evidence="3">
    <location>
        <begin position="362"/>
        <end position="373"/>
    </location>
</feature>
<dbReference type="Pfam" id="PF25088">
    <property type="entry name" value="GPKOW_C"/>
    <property type="match status" value="1"/>
</dbReference>
<protein>
    <recommendedName>
        <fullName evidence="4">G-patch domain-containing protein</fullName>
    </recommendedName>
</protein>
<proteinExistence type="predicted"/>
<keyword evidence="2" id="KW-0539">Nucleus</keyword>
<organism evidence="5 6">
    <name type="scientific">Clavelina lepadiformis</name>
    <name type="common">Light-bulb sea squirt</name>
    <name type="synonym">Ascidia lepadiformis</name>
    <dbReference type="NCBI Taxonomy" id="159417"/>
    <lineage>
        <taxon>Eukaryota</taxon>
        <taxon>Metazoa</taxon>
        <taxon>Chordata</taxon>
        <taxon>Tunicata</taxon>
        <taxon>Ascidiacea</taxon>
        <taxon>Aplousobranchia</taxon>
        <taxon>Clavelinidae</taxon>
        <taxon>Clavelina</taxon>
    </lineage>
</organism>
<evidence type="ECO:0000259" key="4">
    <source>
        <dbReference type="PROSITE" id="PS50174"/>
    </source>
</evidence>
<sequence length="512" mass="58563">MSVKTSLSFGFKKKIESKVDISKVINEAEAQVDPHEEDAEIKKKREELVIPLIQKNRWCTTHKDDAEVRNDVKQSKDNLDEKAAQEIMKESEKFLEKRSIEDEDKEFEKMQVPLLMKNKVPEGFETDDKLNVSLRPEESSLTDYDAIPIEAFGMAMLRGMGWDPNVGIGKTFKQNTKMLETVVRPKGLGLGAAANPNLVKKGEKKSSKEEQLELKKGVYVQVISGSNKRKYGVIEGIDADNAQCLVRFALGGSSATVAQYALDIVTKSDYLKFGKDLSRLSKAFEIQEKLQDHADLAKNGDNQNHDESASFKHVKKRRHCDESHPVGGSAGRHQKERKLELTEAEQHKHAHEKSAKKQSKEKQHHKKTKKKRNTLNDDDDQRRKTWLQPHLRVRMVDRNYRKGKFYREKMIVVDVLDSKGRCCCRSEKGNLLDDIHEDMLETVVPRSNSDAYVKITSKGKSKHDGKLARILEKDKESCEVYLQLIEKREVALRMSFDDICEYIGDIEADSMF</sequence>
<comment type="subcellular location">
    <subcellularLocation>
        <location evidence="1">Nucleus</location>
    </subcellularLocation>
</comment>
<dbReference type="InterPro" id="IPR026822">
    <property type="entry name" value="Spp2/MOS2_G-patch"/>
</dbReference>
<dbReference type="InterPro" id="IPR000467">
    <property type="entry name" value="G_patch_dom"/>
</dbReference>
<gene>
    <name evidence="5" type="ORF">CVLEPA_LOCUS9896</name>
</gene>
<name>A0ABP0FME9_CLALP</name>